<evidence type="ECO:0000313" key="2">
    <source>
        <dbReference type="EMBL" id="MCI2230416.1"/>
    </source>
</evidence>
<evidence type="ECO:0008006" key="4">
    <source>
        <dbReference type="Google" id="ProtNLM"/>
    </source>
</evidence>
<keyword evidence="3" id="KW-1185">Reference proteome</keyword>
<name>A0A9X1VVI5_9FLAO</name>
<dbReference type="AlphaFoldDB" id="A0A9X1VVI5"/>
<evidence type="ECO:0000313" key="3">
    <source>
        <dbReference type="Proteomes" id="UP001139369"/>
    </source>
</evidence>
<keyword evidence="1" id="KW-0472">Membrane</keyword>
<keyword evidence="1" id="KW-1133">Transmembrane helix</keyword>
<sequence>MDKKYLEKNKTKISWITGIGFILLLVFIQSISYYKNTSKFDKESSRITVAEIYKTHWNKGITLYTDYVYKVNGKLYKSGTGGENSNEFKNWKKSDSRKYALIYNIENPKLNFLLSEKRLSDTAELGNELNDEYFDYNNLESRMNTQTVQTAYVEEKYLKEYKDWKKGKN</sequence>
<dbReference type="EMBL" id="JAKQYM010000020">
    <property type="protein sequence ID" value="MCI2230416.1"/>
    <property type="molecule type" value="Genomic_DNA"/>
</dbReference>
<dbReference type="RefSeq" id="WP_242179528.1">
    <property type="nucleotide sequence ID" value="NZ_JAKQYM010000020.1"/>
</dbReference>
<gene>
    <name evidence="2" type="ORF">MC378_14650</name>
</gene>
<proteinExistence type="predicted"/>
<feature type="transmembrane region" description="Helical" evidence="1">
    <location>
        <begin position="12"/>
        <end position="34"/>
    </location>
</feature>
<organism evidence="2 3">
    <name type="scientific">Polaribacter marinus</name>
    <dbReference type="NCBI Taxonomy" id="2916838"/>
    <lineage>
        <taxon>Bacteria</taxon>
        <taxon>Pseudomonadati</taxon>
        <taxon>Bacteroidota</taxon>
        <taxon>Flavobacteriia</taxon>
        <taxon>Flavobacteriales</taxon>
        <taxon>Flavobacteriaceae</taxon>
    </lineage>
</organism>
<dbReference type="Proteomes" id="UP001139369">
    <property type="component" value="Unassembled WGS sequence"/>
</dbReference>
<accession>A0A9X1VVI5</accession>
<comment type="caution">
    <text evidence="2">The sequence shown here is derived from an EMBL/GenBank/DDBJ whole genome shotgun (WGS) entry which is preliminary data.</text>
</comment>
<evidence type="ECO:0000256" key="1">
    <source>
        <dbReference type="SAM" id="Phobius"/>
    </source>
</evidence>
<reference evidence="2" key="1">
    <citation type="submission" date="2022-02" db="EMBL/GenBank/DDBJ databases">
        <title>Polaribacter sp. MSW13, isolated from seawater.</title>
        <authorList>
            <person name="Kristyanto S."/>
            <person name="Jung J."/>
            <person name="Jeon C.O."/>
        </authorList>
    </citation>
    <scope>NUCLEOTIDE SEQUENCE</scope>
    <source>
        <strain evidence="2">MSW13</strain>
    </source>
</reference>
<keyword evidence="1" id="KW-0812">Transmembrane</keyword>
<protein>
    <recommendedName>
        <fullName evidence="4">DUF3139 domain-containing protein</fullName>
    </recommendedName>
</protein>